<reference evidence="1" key="1">
    <citation type="submission" date="2017-06" db="EMBL/GenBank/DDBJ databases">
        <title>Novel phages from South African skin metaviromes.</title>
        <authorList>
            <person name="van Zyl L.J."/>
            <person name="Abrahams Y."/>
            <person name="Stander E.A."/>
            <person name="Kirby B.M."/>
            <person name="Clavaud C."/>
            <person name="Farcet C."/>
            <person name="Breton L."/>
            <person name="Trindade M.I."/>
        </authorList>
    </citation>
    <scope>NUCLEOTIDE SEQUENCE</scope>
</reference>
<dbReference type="NCBIfam" id="TIGR01563">
    <property type="entry name" value="gp16_SPP1"/>
    <property type="match status" value="1"/>
</dbReference>
<dbReference type="InterPro" id="IPR038666">
    <property type="entry name" value="SSP1_head-tail_sf"/>
</dbReference>
<organism evidence="1">
    <name type="scientific">uncultured Caudovirales phage</name>
    <dbReference type="NCBI Taxonomy" id="2100421"/>
    <lineage>
        <taxon>Viruses</taxon>
        <taxon>Duplodnaviria</taxon>
        <taxon>Heunggongvirae</taxon>
        <taxon>Uroviricota</taxon>
        <taxon>Caudoviricetes</taxon>
        <taxon>Peduoviridae</taxon>
        <taxon>Maltschvirus</taxon>
        <taxon>Maltschvirus maltsch</taxon>
    </lineage>
</organism>
<dbReference type="InterPro" id="IPR008767">
    <property type="entry name" value="Phage_SPP1_head-tail_adaptor"/>
</dbReference>
<dbReference type="EMBL" id="MF417972">
    <property type="protein sequence ID" value="ASN72765.1"/>
    <property type="molecule type" value="Genomic_DNA"/>
</dbReference>
<evidence type="ECO:0008006" key="2">
    <source>
        <dbReference type="Google" id="ProtNLM"/>
    </source>
</evidence>
<evidence type="ECO:0000313" key="1">
    <source>
        <dbReference type="EMBL" id="ASN72765.1"/>
    </source>
</evidence>
<accession>A0A2H4JBX6</accession>
<sequence length="109" mass="12715">MFNPYDEFPHVISIGVREVIGKYPNEKERFKSENTIKGFMDTPTSSEQLKYHQMSQDYDRNLYTPYNIPITTKTLFKYQGKTYEVVGEPVDQGGQNEINLTRLRECPIG</sequence>
<gene>
    <name evidence="1" type="ORF">10S4_9</name>
</gene>
<dbReference type="Gene3D" id="2.40.10.270">
    <property type="entry name" value="Bacteriophage SPP1 head-tail adaptor protein"/>
    <property type="match status" value="1"/>
</dbReference>
<name>A0A2H4JBX6_9CAUD</name>
<proteinExistence type="predicted"/>
<protein>
    <recommendedName>
        <fullName evidence="2">Bacteriophage SPP1, head-tail adaptor</fullName>
    </recommendedName>
</protein>